<organism evidence="3 4">
    <name type="scientific">Listeria floridensis FSL S10-1187</name>
    <dbReference type="NCBI Taxonomy" id="1265817"/>
    <lineage>
        <taxon>Bacteria</taxon>
        <taxon>Bacillati</taxon>
        <taxon>Bacillota</taxon>
        <taxon>Bacilli</taxon>
        <taxon>Bacillales</taxon>
        <taxon>Listeriaceae</taxon>
        <taxon>Listeria</taxon>
    </lineage>
</organism>
<comment type="caution">
    <text evidence="3">The sequence shown here is derived from an EMBL/GenBank/DDBJ whole genome shotgun (WGS) entry which is preliminary data.</text>
</comment>
<comment type="similarity">
    <text evidence="1">Belongs to the UPF0213 family.</text>
</comment>
<sequence>MNIFFYVLKCSDGTFYGGYTTDVTRREQEHNDGIRCKYTKTRRPVQVIHSERFATRSEATKAEARFKALSRKAKETYLNEGRNEDADSEKLSK</sequence>
<dbReference type="Proteomes" id="UP000019249">
    <property type="component" value="Unassembled WGS sequence"/>
</dbReference>
<proteinExistence type="inferred from homology"/>
<keyword evidence="4" id="KW-1185">Reference proteome</keyword>
<evidence type="ECO:0000259" key="2">
    <source>
        <dbReference type="PROSITE" id="PS50164"/>
    </source>
</evidence>
<dbReference type="CDD" id="cd10456">
    <property type="entry name" value="GIY-YIG_UPF0213"/>
    <property type="match status" value="1"/>
</dbReference>
<evidence type="ECO:0000313" key="4">
    <source>
        <dbReference type="Proteomes" id="UP000019249"/>
    </source>
</evidence>
<dbReference type="Pfam" id="PF01541">
    <property type="entry name" value="GIY-YIG"/>
    <property type="match status" value="1"/>
</dbReference>
<dbReference type="Gene3D" id="3.40.1440.10">
    <property type="entry name" value="GIY-YIG endonuclease"/>
    <property type="match status" value="1"/>
</dbReference>
<feature type="domain" description="GIY-YIG" evidence="2">
    <location>
        <begin position="1"/>
        <end position="76"/>
    </location>
</feature>
<dbReference type="InterPro" id="IPR000305">
    <property type="entry name" value="GIY-YIG_endonuc"/>
</dbReference>
<dbReference type="InterPro" id="IPR050190">
    <property type="entry name" value="UPF0213_domain"/>
</dbReference>
<gene>
    <name evidence="3" type="ORF">MFLO_11839</name>
</gene>
<dbReference type="PROSITE" id="PS50164">
    <property type="entry name" value="GIY_YIG"/>
    <property type="match status" value="1"/>
</dbReference>
<evidence type="ECO:0000256" key="1">
    <source>
        <dbReference type="ARBA" id="ARBA00007435"/>
    </source>
</evidence>
<dbReference type="PANTHER" id="PTHR34477">
    <property type="entry name" value="UPF0213 PROTEIN YHBQ"/>
    <property type="match status" value="1"/>
</dbReference>
<dbReference type="PANTHER" id="PTHR34477:SF1">
    <property type="entry name" value="UPF0213 PROTEIN YHBQ"/>
    <property type="match status" value="1"/>
</dbReference>
<dbReference type="SUPFAM" id="SSF82771">
    <property type="entry name" value="GIY-YIG endonuclease"/>
    <property type="match status" value="1"/>
</dbReference>
<dbReference type="EMBL" id="AODF01000027">
    <property type="protein sequence ID" value="EUJ28834.1"/>
    <property type="molecule type" value="Genomic_DNA"/>
</dbReference>
<protein>
    <submittedName>
        <fullName evidence="3">GIY-YIG nuclease superfamily protein</fullName>
    </submittedName>
</protein>
<accession>A0ABN0RDF1</accession>
<name>A0ABN0RDF1_9LIST</name>
<evidence type="ECO:0000313" key="3">
    <source>
        <dbReference type="EMBL" id="EUJ28834.1"/>
    </source>
</evidence>
<reference evidence="3 4" key="1">
    <citation type="journal article" date="2014" name="Int. J. Syst. Evol. Microbiol.">
        <title>Listeria floridensis sp. nov., Listeria aquatica sp. nov., Listeria cornellensis sp. nov., Listeria riparia sp. nov. and Listeria grandensis sp. nov., from agricultural and natural environments.</title>
        <authorList>
            <person name="den Bakker H.C."/>
            <person name="Warchocki S."/>
            <person name="Wright E.M."/>
            <person name="Allred A.F."/>
            <person name="Ahlstrom C."/>
            <person name="Manuel C.S."/>
            <person name="Stasiewicz M.J."/>
            <person name="Burrell A."/>
            <person name="Roof S."/>
            <person name="Strawn L."/>
            <person name="Fortes E.D."/>
            <person name="Nightingale K.K."/>
            <person name="Kephart D."/>
            <person name="Wiedmann M."/>
        </authorList>
    </citation>
    <scope>NUCLEOTIDE SEQUENCE [LARGE SCALE GENOMIC DNA]</scope>
    <source>
        <strain evidence="3 4">FSL S10-1187</strain>
    </source>
</reference>
<dbReference type="InterPro" id="IPR035901">
    <property type="entry name" value="GIY-YIG_endonuc_sf"/>
</dbReference>